<dbReference type="PANTHER" id="PTHR23138:SF142">
    <property type="entry name" value="RAN-BINDING PROTEIN 3B-RELATED"/>
    <property type="match status" value="1"/>
</dbReference>
<feature type="region of interest" description="Disordered" evidence="3">
    <location>
        <begin position="1"/>
        <end position="28"/>
    </location>
</feature>
<dbReference type="Pfam" id="PF00638">
    <property type="entry name" value="Ran_BP1"/>
    <property type="match status" value="1"/>
</dbReference>
<feature type="compositionally biased region" description="Basic and acidic residues" evidence="3">
    <location>
        <begin position="340"/>
        <end position="354"/>
    </location>
</feature>
<feature type="compositionally biased region" description="Low complexity" evidence="3">
    <location>
        <begin position="756"/>
        <end position="765"/>
    </location>
</feature>
<dbReference type="InterPro" id="IPR000156">
    <property type="entry name" value="Ran_bind_dom"/>
</dbReference>
<evidence type="ECO:0000256" key="2">
    <source>
        <dbReference type="ARBA" id="ARBA00023242"/>
    </source>
</evidence>
<feature type="compositionally biased region" description="Basic and acidic residues" evidence="3">
    <location>
        <begin position="9"/>
        <end position="19"/>
    </location>
</feature>
<dbReference type="Gene3D" id="2.30.29.30">
    <property type="entry name" value="Pleckstrin-homology domain (PH domain)/Phosphotyrosine-binding domain (PTB)"/>
    <property type="match status" value="1"/>
</dbReference>
<dbReference type="Proteomes" id="UP000663872">
    <property type="component" value="Unassembled WGS sequence"/>
</dbReference>
<feature type="compositionally biased region" description="Polar residues" evidence="3">
    <location>
        <begin position="735"/>
        <end position="755"/>
    </location>
</feature>
<feature type="domain" description="RanBD1" evidence="4">
    <location>
        <begin position="154"/>
        <end position="246"/>
    </location>
</feature>
<dbReference type="PROSITE" id="PS50196">
    <property type="entry name" value="RANBD1"/>
    <property type="match status" value="1"/>
</dbReference>
<feature type="region of interest" description="Disordered" evidence="3">
    <location>
        <begin position="432"/>
        <end position="488"/>
    </location>
</feature>
<feature type="compositionally biased region" description="Low complexity" evidence="3">
    <location>
        <begin position="580"/>
        <end position="592"/>
    </location>
</feature>
<sequence length="916" mass="103550">MSDNAESATKNEDKTEKDATSLLASPVNSVDSSAPVRLFGQFKQNGTCFGSFGRLSSDGESSSVPATSYFTSTLSQFSSTNGGGFRSSSTSLAASLAPLSSSKELFVGSSSSKNDKATKDEDEEENDDEEDDEEEQDDNNKNTPSLFETAAEYEAKRASTHPSANIQGDTSTGEEHEVTKFQMAGKLYMYNPEQQQYTERGYGILKINESHDSSDWNMLHARIIMRLDKAFRVILNSPIFPHMTVERPTDRSVRFGAQDESHLRVFIIKASANDCNNLCKELQSRIQIIERQQPSSNVNTTVNNNTITSNSLSTQNSTNRIRKRSHSNSDSDTPESTNDISKKSKIIDGYRDESNQTSDEDSVESLSVEELFALDRQYRRIEQQQHLAQLQAQSRLTSSNLNRLASRSLDLISSLPPSNPLTILPSLEVQGHGYTTNRSQPSPSSNSNYARSHSIDQLRYSNPPPPLPPPPPPPIIKHRYPQRPSTNDIIGHQQYQTNFRTYLTQPIMPAGNTSLLANNFVYDPPSINNYTDNRGSCKLRRQQPIKRESSRRIVVRPVVQRRREPSISSSCESLDERRSYNNYLPSPSNYSNQSVPFTPSTSLIEEVINGLNEETTNLAHNISYSDSTSDDDEVNLYEMRVPIGKTYDTSDISVQLEGPKILIHCHTIEPTDKRGNYRKHELKTELLVPDVVDDETIAAYLTEDGDLIVEGKYHSWAWKEIKKKRRIEQEELKTVSSSANSKIVSTKDNSGGLEQNSRSSSYKSNNSRIINNKIEKLDNNRTVIHLGEPLSSKQKSVSDIINRFNTLNRHDSSSMKDGQYSFSNDFPPKLIYHLRLPFETLMDSIRIQSDSQLNILKIFIEQQEKSLLEEQQKNKIIVRSTSRLCRLPRDHTYDYNRLRVNFLDNNFIRIELPTLS</sequence>
<dbReference type="PANTHER" id="PTHR23138">
    <property type="entry name" value="RAN BINDING PROTEIN"/>
    <property type="match status" value="1"/>
</dbReference>
<feature type="compositionally biased region" description="Low complexity" evidence="3">
    <location>
        <begin position="297"/>
        <end position="319"/>
    </location>
</feature>
<dbReference type="InterPro" id="IPR008978">
    <property type="entry name" value="HSP20-like_chaperone"/>
</dbReference>
<dbReference type="SMART" id="SM00160">
    <property type="entry name" value="RanBD"/>
    <property type="match status" value="1"/>
</dbReference>
<organism evidence="5 6">
    <name type="scientific">Rotaria socialis</name>
    <dbReference type="NCBI Taxonomy" id="392032"/>
    <lineage>
        <taxon>Eukaryota</taxon>
        <taxon>Metazoa</taxon>
        <taxon>Spiralia</taxon>
        <taxon>Gnathifera</taxon>
        <taxon>Rotifera</taxon>
        <taxon>Eurotatoria</taxon>
        <taxon>Bdelloidea</taxon>
        <taxon>Philodinida</taxon>
        <taxon>Philodinidae</taxon>
        <taxon>Rotaria</taxon>
    </lineage>
</organism>
<evidence type="ECO:0000313" key="6">
    <source>
        <dbReference type="Proteomes" id="UP000663872"/>
    </source>
</evidence>
<feature type="compositionally biased region" description="Pro residues" evidence="3">
    <location>
        <begin position="462"/>
        <end position="475"/>
    </location>
</feature>
<name>A0A818ADJ3_9BILA</name>
<dbReference type="SUPFAM" id="SSF50729">
    <property type="entry name" value="PH domain-like"/>
    <property type="match status" value="1"/>
</dbReference>
<dbReference type="GO" id="GO:0005634">
    <property type="term" value="C:nucleus"/>
    <property type="evidence" value="ECO:0007669"/>
    <property type="project" value="UniProtKB-SubCell"/>
</dbReference>
<evidence type="ECO:0000256" key="1">
    <source>
        <dbReference type="ARBA" id="ARBA00004123"/>
    </source>
</evidence>
<comment type="subcellular location">
    <subcellularLocation>
        <location evidence="1">Nucleus</location>
    </subcellularLocation>
</comment>
<dbReference type="InterPro" id="IPR011993">
    <property type="entry name" value="PH-like_dom_sf"/>
</dbReference>
<dbReference type="Gene3D" id="2.60.40.790">
    <property type="match status" value="1"/>
</dbReference>
<gene>
    <name evidence="5" type="ORF">GRG538_LOCUS10185</name>
</gene>
<feature type="compositionally biased region" description="Acidic residues" evidence="3">
    <location>
        <begin position="120"/>
        <end position="137"/>
    </location>
</feature>
<feature type="region of interest" description="Disordered" evidence="3">
    <location>
        <begin position="103"/>
        <end position="175"/>
    </location>
</feature>
<feature type="compositionally biased region" description="Polar residues" evidence="3">
    <location>
        <begin position="160"/>
        <end position="171"/>
    </location>
</feature>
<comment type="caution">
    <text evidence="5">The sequence shown here is derived from an EMBL/GenBank/DDBJ whole genome shotgun (WGS) entry which is preliminary data.</text>
</comment>
<dbReference type="EMBL" id="CAJNYT010001287">
    <property type="protein sequence ID" value="CAF3402975.1"/>
    <property type="molecule type" value="Genomic_DNA"/>
</dbReference>
<evidence type="ECO:0000256" key="3">
    <source>
        <dbReference type="SAM" id="MobiDB-lite"/>
    </source>
</evidence>
<protein>
    <recommendedName>
        <fullName evidence="4">RanBD1 domain-containing protein</fullName>
    </recommendedName>
</protein>
<feature type="compositionally biased region" description="Low complexity" evidence="3">
    <location>
        <begin position="439"/>
        <end position="448"/>
    </location>
</feature>
<accession>A0A818ADJ3</accession>
<feature type="region of interest" description="Disordered" evidence="3">
    <location>
        <begin position="735"/>
        <end position="765"/>
    </location>
</feature>
<proteinExistence type="predicted"/>
<dbReference type="InterPro" id="IPR045255">
    <property type="entry name" value="RanBP1-like"/>
</dbReference>
<dbReference type="AlphaFoldDB" id="A0A818ADJ3"/>
<dbReference type="CDD" id="cd13180">
    <property type="entry name" value="RanBD_RanBP3"/>
    <property type="match status" value="1"/>
</dbReference>
<feature type="compositionally biased region" description="Polar residues" evidence="3">
    <location>
        <begin position="328"/>
        <end position="339"/>
    </location>
</feature>
<feature type="region of interest" description="Disordered" evidence="3">
    <location>
        <begin position="297"/>
        <end position="365"/>
    </location>
</feature>
<feature type="region of interest" description="Disordered" evidence="3">
    <location>
        <begin position="561"/>
        <end position="594"/>
    </location>
</feature>
<evidence type="ECO:0000313" key="5">
    <source>
        <dbReference type="EMBL" id="CAF3402975.1"/>
    </source>
</evidence>
<reference evidence="5" key="1">
    <citation type="submission" date="2021-02" db="EMBL/GenBank/DDBJ databases">
        <authorList>
            <person name="Nowell W R."/>
        </authorList>
    </citation>
    <scope>NUCLEOTIDE SEQUENCE</scope>
</reference>
<evidence type="ECO:0000259" key="4">
    <source>
        <dbReference type="PROSITE" id="PS50196"/>
    </source>
</evidence>
<keyword evidence="2" id="KW-0539">Nucleus</keyword>